<feature type="compositionally biased region" description="Low complexity" evidence="4">
    <location>
        <begin position="256"/>
        <end position="270"/>
    </location>
</feature>
<sequence length="1539" mass="172493">MTTAQDVFELKCILKNIKIRLCCRIESGVKQLLALITNDDEVVLHYTYGELPPVVKRVPWLTDSSKVIQAICFDPTATWLLVVSIDGSLYIIPALSLTDKKQRIDCKWSLNDLTHFPKHSQTPDSKPTCIVWWQTLDCNQNALVGYESGAIALVSLTDGRCLGCCAISEAVTRLSLCQDNTLDSVSLLINGDSGQQWRLVLEQNSVGVLWPPESASHSDDLTRSRLHNLKQMGVDKLASLKQRLVEARSGRRDSQSDTASESSHSESTPSGPELLPCLCDTIFAPQYARNRYLFSAFYKPTSLLTVHAVDVESAPLFVHKLMMGTNSLLLTDKLIYTVNDDGDVISVISTQLSECRMEGDAKFNSEALVAQFSVGREKVLNIYKLMDLTGGRTRKSKEDQRREKHFEMPKTMEDLSIRKPRIDTCVVVTNSSVYKLVVRCSPIYKFVHFVTVENDLEKAEKLSFIFGLNLQQLLEACGDLMISKGSFHSGIILYKQAKVHLLKRVLKLAISADCRTLLKFVHLCLSASRVDMSIATKIHIGNLAVMAYTELILRHGGHARISNTKDFMNFLRYEEFFDQILAVNVACQAGHWNIVTLLAKCRGLQPEVVSAFGQILQSARAPRANDREFLFALSEPSLTQSLVIFPQSSREIFNFVRTNVDAFPVDVLQRFAVQLDPSQPCVIPLVSRIFSTNKYSTSLDTTIESVDMENPDRTIIAVKDLIETFLIVMVKLVAKTDKDGYNIELLDEIQPPDPPVDEPIMKKLPHLHPLSCGYEHAAVVRNSCLYTMGVSSSGCLGLGPLLSQSSPPKLVQTLFDLKVKVLSVSCGRKHTLALTDFGVYAWGSNTYGQLGLGPFIQESPYPQVITALSFKKVVEIVAGQYHSLAVTSSGQVYTWGWGIHGQLGHANCDNFYYPKLLQFKYPVVQVAAGHAHSLILSEDGKLYGFGSNVFGQLESCHLDSNKSTSPILVLLMPDIYTPIEKISTGYFHNIAIRVDQEVYTWGASPQEVRILQSKNLQKQNGLSLKAPDSWKASVHVYSSGNKIPIEQVAVGYRHSVILHNGKILWGKSKDDELSPPKLKDKDNISFYTHKFIHVACGLDYTMAIDQSGKLLAWGSPSMAQTILGRPLDEDSKSSNEGKVIIFKNTHRIIKFPNNFDGNADNFPVEVPGLPSMAITFNPTDHRILFAKKYVSYAILQIENETDLDQSLKPLTKNTSPLNFIQNIPKFKLGQKTLHYALETYHGLYDTENVLSKCLDVNNYQAASKIAILDGHFGDSLGFQLTAFKKYMDTCNLDLDSIFVNKEMFDNIKEKEQNFVDFVVKNIQEDYGEKTYIHSPAHILSSSSSLDSIRQWGDDVEHQGGCESPCEISDIGDVRQSVTHYVQSLKSNDNSPPISSVSKRVSDAELITKKPQSEEEYIDLEIKDERTRDVIDHASKLIEFYIKKIYLSENHILMQNVLMKCIDFWLSNNLPVPILENVLLKNMDKYFYPLSILLFCKNFNSGSDDDIIKDKRDSAGFLKEFSTKFCLHLCSMVLENVNKT</sequence>
<dbReference type="PRINTS" id="PR00633">
    <property type="entry name" value="RCCNDNSATION"/>
</dbReference>
<dbReference type="InterPro" id="IPR051553">
    <property type="entry name" value="Ran_GTPase-activating"/>
</dbReference>
<dbReference type="Pfam" id="PF25390">
    <property type="entry name" value="WD40_RLD"/>
    <property type="match status" value="1"/>
</dbReference>
<dbReference type="PROSITE" id="PS00626">
    <property type="entry name" value="RCC1_2"/>
    <property type="match status" value="1"/>
</dbReference>
<evidence type="ECO:0000256" key="1">
    <source>
        <dbReference type="ARBA" id="ARBA00022658"/>
    </source>
</evidence>
<dbReference type="PROSITE" id="PS50012">
    <property type="entry name" value="RCC1_3"/>
    <property type="match status" value="4"/>
</dbReference>
<evidence type="ECO:0000313" key="7">
    <source>
        <dbReference type="Proteomes" id="UP001168821"/>
    </source>
</evidence>
<evidence type="ECO:0000256" key="3">
    <source>
        <dbReference type="PROSITE-ProRule" id="PRU00235"/>
    </source>
</evidence>
<evidence type="ECO:0000313" key="6">
    <source>
        <dbReference type="EMBL" id="KAJ3643289.1"/>
    </source>
</evidence>
<feature type="repeat" description="RCC1" evidence="3">
    <location>
        <begin position="940"/>
        <end position="995"/>
    </location>
</feature>
<dbReference type="PANTHER" id="PTHR45982">
    <property type="entry name" value="REGULATOR OF CHROMOSOME CONDENSATION"/>
    <property type="match status" value="1"/>
</dbReference>
<reference evidence="6" key="1">
    <citation type="journal article" date="2023" name="G3 (Bethesda)">
        <title>Whole genome assemblies of Zophobas morio and Tenebrio molitor.</title>
        <authorList>
            <person name="Kaur S."/>
            <person name="Stinson S.A."/>
            <person name="diCenzo G.C."/>
        </authorList>
    </citation>
    <scope>NUCLEOTIDE SEQUENCE</scope>
    <source>
        <strain evidence="6">QUZm001</strain>
    </source>
</reference>
<gene>
    <name evidence="6" type="ORF">Zmor_026011</name>
</gene>
<feature type="region of interest" description="Disordered" evidence="4">
    <location>
        <begin position="246"/>
        <end position="271"/>
    </location>
</feature>
<dbReference type="InterPro" id="IPR009091">
    <property type="entry name" value="RCC1/BLIP-II"/>
</dbReference>
<organism evidence="6 7">
    <name type="scientific">Zophobas morio</name>
    <dbReference type="NCBI Taxonomy" id="2755281"/>
    <lineage>
        <taxon>Eukaryota</taxon>
        <taxon>Metazoa</taxon>
        <taxon>Ecdysozoa</taxon>
        <taxon>Arthropoda</taxon>
        <taxon>Hexapoda</taxon>
        <taxon>Insecta</taxon>
        <taxon>Pterygota</taxon>
        <taxon>Neoptera</taxon>
        <taxon>Endopterygota</taxon>
        <taxon>Coleoptera</taxon>
        <taxon>Polyphaga</taxon>
        <taxon>Cucujiformia</taxon>
        <taxon>Tenebrionidae</taxon>
        <taxon>Zophobas</taxon>
    </lineage>
</organism>
<feature type="repeat" description="RCC1" evidence="3">
    <location>
        <begin position="890"/>
        <end position="939"/>
    </location>
</feature>
<evidence type="ECO:0000259" key="5">
    <source>
        <dbReference type="Pfam" id="PF25390"/>
    </source>
</evidence>
<evidence type="ECO:0000256" key="4">
    <source>
        <dbReference type="SAM" id="MobiDB-lite"/>
    </source>
</evidence>
<keyword evidence="1" id="KW-0344">Guanine-nucleotide releasing factor</keyword>
<dbReference type="InterPro" id="IPR058923">
    <property type="entry name" value="RCC1-like_dom"/>
</dbReference>
<feature type="compositionally biased region" description="Basic and acidic residues" evidence="4">
    <location>
        <begin position="246"/>
        <end position="255"/>
    </location>
</feature>
<protein>
    <recommendedName>
        <fullName evidence="5">RCC1-like domain-containing protein</fullName>
    </recommendedName>
</protein>
<feature type="repeat" description="RCC1" evidence="3">
    <location>
        <begin position="783"/>
        <end position="837"/>
    </location>
</feature>
<dbReference type="InterPro" id="IPR000408">
    <property type="entry name" value="Reg_chr_condens"/>
</dbReference>
<proteinExistence type="predicted"/>
<dbReference type="Proteomes" id="UP001168821">
    <property type="component" value="Unassembled WGS sequence"/>
</dbReference>
<evidence type="ECO:0000256" key="2">
    <source>
        <dbReference type="ARBA" id="ARBA00022737"/>
    </source>
</evidence>
<dbReference type="InterPro" id="IPR036322">
    <property type="entry name" value="WD40_repeat_dom_sf"/>
</dbReference>
<dbReference type="EMBL" id="JALNTZ010000008">
    <property type="protein sequence ID" value="KAJ3643289.1"/>
    <property type="molecule type" value="Genomic_DNA"/>
</dbReference>
<comment type="caution">
    <text evidence="6">The sequence shown here is derived from an EMBL/GenBank/DDBJ whole genome shotgun (WGS) entry which is preliminary data.</text>
</comment>
<feature type="repeat" description="RCC1" evidence="3">
    <location>
        <begin position="837"/>
        <end position="889"/>
    </location>
</feature>
<dbReference type="Gene3D" id="2.130.10.30">
    <property type="entry name" value="Regulator of chromosome condensation 1/beta-lactamase-inhibitor protein II"/>
    <property type="match status" value="2"/>
</dbReference>
<keyword evidence="2" id="KW-0677">Repeat</keyword>
<accession>A0AA38HY69</accession>
<dbReference type="SUPFAM" id="SSF50985">
    <property type="entry name" value="RCC1/BLIP-II"/>
    <property type="match status" value="2"/>
</dbReference>
<keyword evidence="7" id="KW-1185">Reference proteome</keyword>
<name>A0AA38HY69_9CUCU</name>
<feature type="domain" description="RCC1-like" evidence="5">
    <location>
        <begin position="762"/>
        <end position="1004"/>
    </location>
</feature>
<dbReference type="PANTHER" id="PTHR45982:SF1">
    <property type="entry name" value="REGULATOR OF CHROMOSOME CONDENSATION"/>
    <property type="match status" value="1"/>
</dbReference>
<dbReference type="SUPFAM" id="SSF50978">
    <property type="entry name" value="WD40 repeat-like"/>
    <property type="match status" value="1"/>
</dbReference>